<evidence type="ECO:0000313" key="16">
    <source>
        <dbReference type="EMBL" id="KAF0737703.1"/>
    </source>
</evidence>
<feature type="repeat" description="ANK" evidence="9">
    <location>
        <begin position="953"/>
        <end position="985"/>
    </location>
</feature>
<evidence type="ECO:0000259" key="15">
    <source>
        <dbReference type="PROSITE" id="PS51456"/>
    </source>
</evidence>
<dbReference type="InterPro" id="IPR036961">
    <property type="entry name" value="Kinesin_motor_dom_sf"/>
</dbReference>
<feature type="domain" description="Myosin motor" evidence="15">
    <location>
        <begin position="70"/>
        <end position="795"/>
    </location>
</feature>
<keyword evidence="2 11" id="KW-0547">Nucleotide-binding</keyword>
<keyword evidence="3 10" id="KW-0863">Zinc-finger</keyword>
<evidence type="ECO:0000256" key="8">
    <source>
        <dbReference type="ARBA" id="ARBA00023203"/>
    </source>
</evidence>
<dbReference type="InterPro" id="IPR000048">
    <property type="entry name" value="IQ_motif_EF-hand-BS"/>
</dbReference>
<dbReference type="Gene3D" id="1.10.10.820">
    <property type="match status" value="1"/>
</dbReference>
<evidence type="ECO:0000256" key="12">
    <source>
        <dbReference type="SAM" id="Coils"/>
    </source>
</evidence>
<evidence type="ECO:0000256" key="3">
    <source>
        <dbReference type="ARBA" id="ARBA00022771"/>
    </source>
</evidence>
<dbReference type="CDD" id="cd00065">
    <property type="entry name" value="FYVE_like_SF"/>
    <property type="match status" value="1"/>
</dbReference>
<feature type="binding site" evidence="11">
    <location>
        <begin position="175"/>
        <end position="182"/>
    </location>
    <ligand>
        <name>ATP</name>
        <dbReference type="ChEBI" id="CHEBI:30616"/>
    </ligand>
</feature>
<dbReference type="Gene3D" id="1.25.40.20">
    <property type="entry name" value="Ankyrin repeat-containing domain"/>
    <property type="match status" value="2"/>
</dbReference>
<feature type="repeat" description="ANK" evidence="9">
    <location>
        <begin position="1193"/>
        <end position="1225"/>
    </location>
</feature>
<dbReference type="InterPro" id="IPR001609">
    <property type="entry name" value="Myosin_head_motor_dom-like"/>
</dbReference>
<keyword evidence="8 11" id="KW-0009">Actin-binding</keyword>
<dbReference type="PROSITE" id="PS50088">
    <property type="entry name" value="ANK_REPEAT"/>
    <property type="match status" value="5"/>
</dbReference>
<keyword evidence="9" id="KW-0040">ANK repeat</keyword>
<dbReference type="PROSITE" id="PS50178">
    <property type="entry name" value="ZF_FYVE"/>
    <property type="match status" value="1"/>
</dbReference>
<dbReference type="GO" id="GO:0008270">
    <property type="term" value="F:zinc ion binding"/>
    <property type="evidence" value="ECO:0007669"/>
    <property type="project" value="UniProtKB-KW"/>
</dbReference>
<dbReference type="EMBL" id="VJMJ01000083">
    <property type="protein sequence ID" value="KAF0737703.1"/>
    <property type="molecule type" value="Genomic_DNA"/>
</dbReference>
<feature type="repeat" description="ANK" evidence="9">
    <location>
        <begin position="1049"/>
        <end position="1076"/>
    </location>
</feature>
<dbReference type="PROSITE" id="PS50096">
    <property type="entry name" value="IQ"/>
    <property type="match status" value="1"/>
</dbReference>
<feature type="domain" description="FYVE-type" evidence="14">
    <location>
        <begin position="1257"/>
        <end position="1330"/>
    </location>
</feature>
<keyword evidence="12" id="KW-0175">Coiled coil</keyword>
<comment type="similarity">
    <text evidence="11">Belongs to the TRAFAC class myosin-kinesin ATPase superfamily. Myosin family.</text>
</comment>
<evidence type="ECO:0000256" key="1">
    <source>
        <dbReference type="ARBA" id="ARBA00022723"/>
    </source>
</evidence>
<dbReference type="SMART" id="SM00248">
    <property type="entry name" value="ANK"/>
    <property type="match status" value="8"/>
</dbReference>
<dbReference type="PRINTS" id="PR00193">
    <property type="entry name" value="MYOSINHEAVY"/>
</dbReference>
<gene>
    <name evidence="16" type="ORF">Ae201684_006367</name>
</gene>
<dbReference type="FunFam" id="1.10.10.820:FF:000001">
    <property type="entry name" value="Myosin heavy chain"/>
    <property type="match status" value="1"/>
</dbReference>
<dbReference type="PROSITE" id="PS50297">
    <property type="entry name" value="ANK_REP_REGION"/>
    <property type="match status" value="4"/>
</dbReference>
<feature type="repeat" description="ANK" evidence="9">
    <location>
        <begin position="986"/>
        <end position="1018"/>
    </location>
</feature>
<dbReference type="InterPro" id="IPR011011">
    <property type="entry name" value="Znf_FYVE_PHD"/>
</dbReference>
<dbReference type="Pfam" id="PF00063">
    <property type="entry name" value="Myosin_head"/>
    <property type="match status" value="1"/>
</dbReference>
<dbReference type="VEuPathDB" id="FungiDB:AeMF1_021022"/>
<dbReference type="GO" id="GO:0051015">
    <property type="term" value="F:actin filament binding"/>
    <property type="evidence" value="ECO:0007669"/>
    <property type="project" value="TreeGrafter"/>
</dbReference>
<feature type="compositionally biased region" description="Basic and acidic residues" evidence="13">
    <location>
        <begin position="889"/>
        <end position="898"/>
    </location>
</feature>
<reference evidence="16 17" key="1">
    <citation type="submission" date="2019-07" db="EMBL/GenBank/DDBJ databases">
        <title>Genomics analysis of Aphanomyces spp. identifies a new class of oomycete effector associated with host adaptation.</title>
        <authorList>
            <person name="Gaulin E."/>
        </authorList>
    </citation>
    <scope>NUCLEOTIDE SEQUENCE [LARGE SCALE GENOMIC DNA]</scope>
    <source>
        <strain evidence="16 17">ATCC 201684</strain>
    </source>
</reference>
<dbReference type="GO" id="GO:0007015">
    <property type="term" value="P:actin filament organization"/>
    <property type="evidence" value="ECO:0007669"/>
    <property type="project" value="TreeGrafter"/>
</dbReference>
<feature type="repeat" description="ANK" evidence="9">
    <location>
        <begin position="1119"/>
        <end position="1146"/>
    </location>
</feature>
<comment type="caution">
    <text evidence="16">The sequence shown here is derived from an EMBL/GenBank/DDBJ whole genome shotgun (WGS) entry which is preliminary data.</text>
</comment>
<evidence type="ECO:0000256" key="2">
    <source>
        <dbReference type="ARBA" id="ARBA00022741"/>
    </source>
</evidence>
<dbReference type="InterPro" id="IPR002110">
    <property type="entry name" value="Ankyrin_rpt"/>
</dbReference>
<dbReference type="InterPro" id="IPR027417">
    <property type="entry name" value="P-loop_NTPase"/>
</dbReference>
<evidence type="ECO:0000313" key="17">
    <source>
        <dbReference type="Proteomes" id="UP000481153"/>
    </source>
</evidence>
<keyword evidence="7 11" id="KW-0505">Motor protein</keyword>
<keyword evidence="1" id="KW-0479">Metal-binding</keyword>
<dbReference type="Pfam" id="PF00612">
    <property type="entry name" value="IQ"/>
    <property type="match status" value="1"/>
</dbReference>
<evidence type="ECO:0000256" key="13">
    <source>
        <dbReference type="SAM" id="MobiDB-lite"/>
    </source>
</evidence>
<dbReference type="InterPro" id="IPR013083">
    <property type="entry name" value="Znf_RING/FYVE/PHD"/>
</dbReference>
<dbReference type="GO" id="GO:0016459">
    <property type="term" value="C:myosin complex"/>
    <property type="evidence" value="ECO:0007669"/>
    <property type="project" value="UniProtKB-KW"/>
</dbReference>
<dbReference type="Gene3D" id="1.20.120.720">
    <property type="entry name" value="Myosin VI head, motor domain, U50 subdomain"/>
    <property type="match status" value="1"/>
</dbReference>
<dbReference type="GO" id="GO:0016020">
    <property type="term" value="C:membrane"/>
    <property type="evidence" value="ECO:0007669"/>
    <property type="project" value="TreeGrafter"/>
</dbReference>
<evidence type="ECO:0000256" key="10">
    <source>
        <dbReference type="PROSITE-ProRule" id="PRU00091"/>
    </source>
</evidence>
<proteinExistence type="inferred from homology"/>
<dbReference type="GO" id="GO:0005737">
    <property type="term" value="C:cytoplasm"/>
    <property type="evidence" value="ECO:0007669"/>
    <property type="project" value="TreeGrafter"/>
</dbReference>
<dbReference type="GO" id="GO:0000146">
    <property type="term" value="F:microfilament motor activity"/>
    <property type="evidence" value="ECO:0007669"/>
    <property type="project" value="TreeGrafter"/>
</dbReference>
<feature type="region of interest" description="Disordered" evidence="13">
    <location>
        <begin position="622"/>
        <end position="642"/>
    </location>
</feature>
<dbReference type="InterPro" id="IPR000306">
    <property type="entry name" value="Znf_FYVE"/>
</dbReference>
<dbReference type="SMART" id="SM00242">
    <property type="entry name" value="MYSc"/>
    <property type="match status" value="1"/>
</dbReference>
<organism evidence="16 17">
    <name type="scientific">Aphanomyces euteiches</name>
    <dbReference type="NCBI Taxonomy" id="100861"/>
    <lineage>
        <taxon>Eukaryota</taxon>
        <taxon>Sar</taxon>
        <taxon>Stramenopiles</taxon>
        <taxon>Oomycota</taxon>
        <taxon>Saprolegniomycetes</taxon>
        <taxon>Saprolegniales</taxon>
        <taxon>Verrucalvaceae</taxon>
        <taxon>Aphanomyces</taxon>
    </lineage>
</organism>
<dbReference type="Gene3D" id="3.40.850.10">
    <property type="entry name" value="Kinesin motor domain"/>
    <property type="match status" value="1"/>
</dbReference>
<name>A0A6G0XCG0_9STRA</name>
<dbReference type="Pfam" id="PF13637">
    <property type="entry name" value="Ank_4"/>
    <property type="match status" value="1"/>
</dbReference>
<dbReference type="PROSITE" id="PS51456">
    <property type="entry name" value="MYOSIN_MOTOR"/>
    <property type="match status" value="1"/>
</dbReference>
<evidence type="ECO:0000256" key="7">
    <source>
        <dbReference type="ARBA" id="ARBA00023175"/>
    </source>
</evidence>
<evidence type="ECO:0000256" key="11">
    <source>
        <dbReference type="PROSITE-ProRule" id="PRU00782"/>
    </source>
</evidence>
<evidence type="ECO:0000256" key="6">
    <source>
        <dbReference type="ARBA" id="ARBA00023123"/>
    </source>
</evidence>
<dbReference type="GO" id="GO:0005524">
    <property type="term" value="F:ATP binding"/>
    <property type="evidence" value="ECO:0007669"/>
    <property type="project" value="UniProtKB-UniRule"/>
</dbReference>
<evidence type="ECO:0008006" key="18">
    <source>
        <dbReference type="Google" id="ProtNLM"/>
    </source>
</evidence>
<dbReference type="Gene3D" id="1.20.5.190">
    <property type="match status" value="1"/>
</dbReference>
<dbReference type="SUPFAM" id="SSF52540">
    <property type="entry name" value="P-loop containing nucleoside triphosphate hydrolases"/>
    <property type="match status" value="1"/>
</dbReference>
<dbReference type="SUPFAM" id="SSF57903">
    <property type="entry name" value="FYVE/PHD zinc finger"/>
    <property type="match status" value="1"/>
</dbReference>
<keyword evidence="4" id="KW-0862">Zinc</keyword>
<dbReference type="InterPro" id="IPR017455">
    <property type="entry name" value="Znf_FYVE-rel"/>
</dbReference>
<feature type="region of interest" description="Actin-binding" evidence="11">
    <location>
        <begin position="656"/>
        <end position="678"/>
    </location>
</feature>
<keyword evidence="6 11" id="KW-0518">Myosin</keyword>
<dbReference type="PANTHER" id="PTHR13140:SF845">
    <property type="entry name" value="MYOSIN-LIKE PROTEIN"/>
    <property type="match status" value="1"/>
</dbReference>
<dbReference type="Gene3D" id="1.20.58.530">
    <property type="match status" value="1"/>
</dbReference>
<evidence type="ECO:0000259" key="14">
    <source>
        <dbReference type="PROSITE" id="PS50178"/>
    </source>
</evidence>
<sequence>MEIGVGIWVKDRQDEWVQASVRNVKRNDAKQAEVTYELAVGGIESIKIDVAKVEDGSDDHVKLANSFDMDLVDDLIQLPNMHEPGICHTLSERFKKNYIYTLTGEILLAVNPFQDLGIYSDKLIRKYIRHGMLQALGDNETTMPPHVFGIADAAFRSLTAPLTGEPLNQSILVSGESGAGKTETTKFIMKYLAAVSQSKSVRNINISQSDVMSQVLSSSPILEAFGNARTIRNDNSSRFGKFIKMQFSDRGVLMGASIQTYLLEAVRVTSQAPGERNYHVFYELLAGLDSENKEKWGLTTPKAFYYLNQSDCFARKDGVKDKEQFAVLQDAMETMQFDQDHQTHIFHILATLLHVGNLTFHAKPGHSEGSVMADACAAARNHVMAFFEIDQATLESALTTRKIQARDEWYTLGLLPEVAEQQRDALARYVYGKLFSWLVRRINETINHDDDEDLAGFIGVLDIFGFEDLNTNSFEQLCINFANETLQNHFNATVLKQEQVQYEREKIAWSFIDFPDNQPCLDLLDKKPIGLFHMLDEECIVPQGSDQNFARKVVKQHEANVYLRATNADKANHTFGIHHYAGWVSYDTYGFCDKNKDMLHSEIASLVRHSTNIFLRELNLDEPTTAPPKKQPPRGIMKRQQSTTKMSVGATFRLQLKMLMETIQRTQCAYVRCLKPNDKSKPNLFHFHRICDQLKAGGVLEAVRVNRAGYPVRITHAQFVKRYRPLGNAALLKQVPDSCGDESQSSPPERNLAAQALKNYLKTLMPEDKSSPVQVGLTKVFFRRTAIQFVEAQLAKRYGEFVVLIQSLWRRFLAQRTYRRALAAILKIQTIGRQYLAKKRLRVLREKKRLADERAAAEKRRLELEAQQAAEAQAAAAAPKIPIAAVHRVSSEDHRASGDLRPSLDMGGSDEENEDGGDFRRTATSNFKFRFTRDYTEADQTARHKPRQVEKTPGDTVLHLAANCCNEQDVLALLENGASVLAMNSLGRTPLHTAAMHHNLEVVALLIDWDSDLVAQDLEGNTPLHLAHDPHICHMLLEAGSNPNMVNDAGKTPLLVATERGDLHIVKALLNYQCDVMYCEPKHRQSALHLAIRKGHYTIVNELCKTKRIRDLIVLQDRNGNNALHFAVSRDRKNGPRLVQFLLQYGGLGVVDTPNHRKQTPLVVHIMTTRQTDPTIADILLESGANPAVTLLDGSTMLHVAVDRELLDIACSLIRAGAQLNATDKDGIRVIELAQRDNVKLKKLLDAISGPPLWISEKSKKNCMVCAKSFGFAHRRHHCKHCGRICCSECSAFTVELFRFPPKFPGRVTPGGKNVTDPQRVCRTCHGVFKTRSAKKEAKSGFLAKLMGYEWDEVSTSRNSGSRSSMQS</sequence>
<evidence type="ECO:0000256" key="5">
    <source>
        <dbReference type="ARBA" id="ARBA00022840"/>
    </source>
</evidence>
<protein>
    <recommendedName>
        <fullName evidence="18">Myosin motor domain-containing protein</fullName>
    </recommendedName>
</protein>
<dbReference type="Gene3D" id="6.20.240.20">
    <property type="match status" value="1"/>
</dbReference>
<dbReference type="PANTHER" id="PTHR13140">
    <property type="entry name" value="MYOSIN"/>
    <property type="match status" value="1"/>
</dbReference>
<dbReference type="InterPro" id="IPR036770">
    <property type="entry name" value="Ankyrin_rpt-contain_sf"/>
</dbReference>
<dbReference type="Proteomes" id="UP000481153">
    <property type="component" value="Unassembled WGS sequence"/>
</dbReference>
<accession>A0A6G0XCG0</accession>
<dbReference type="Pfam" id="PF01363">
    <property type="entry name" value="FYVE"/>
    <property type="match status" value="1"/>
</dbReference>
<evidence type="ECO:0000256" key="9">
    <source>
        <dbReference type="PROSITE-ProRule" id="PRU00023"/>
    </source>
</evidence>
<feature type="region of interest" description="Disordered" evidence="13">
    <location>
        <begin position="889"/>
        <end position="921"/>
    </location>
</feature>
<evidence type="ECO:0000256" key="4">
    <source>
        <dbReference type="ARBA" id="ARBA00022833"/>
    </source>
</evidence>
<dbReference type="SUPFAM" id="SSF48403">
    <property type="entry name" value="Ankyrin repeat"/>
    <property type="match status" value="2"/>
</dbReference>
<dbReference type="Gene3D" id="3.30.40.10">
    <property type="entry name" value="Zinc/RING finger domain, C3HC4 (zinc finger)"/>
    <property type="match status" value="1"/>
</dbReference>
<keyword evidence="5 11" id="KW-0067">ATP-binding</keyword>
<keyword evidence="17" id="KW-1185">Reference proteome</keyword>
<feature type="coiled-coil region" evidence="12">
    <location>
        <begin position="840"/>
        <end position="875"/>
    </location>
</feature>
<dbReference type="Pfam" id="PF12796">
    <property type="entry name" value="Ank_2"/>
    <property type="match status" value="2"/>
</dbReference>
<dbReference type="SMART" id="SM00064">
    <property type="entry name" value="FYVE"/>
    <property type="match status" value="1"/>
</dbReference>
<dbReference type="CDD" id="cd00124">
    <property type="entry name" value="MYSc"/>
    <property type="match status" value="1"/>
</dbReference>